<evidence type="ECO:0000313" key="1">
    <source>
        <dbReference type="EMBL" id="MFA9193117.1"/>
    </source>
</evidence>
<evidence type="ECO:0000313" key="2">
    <source>
        <dbReference type="Proteomes" id="UP001574170"/>
    </source>
</evidence>
<organism evidence="1 2">
    <name type="scientific">Flavobacterium magnesitis</name>
    <dbReference type="NCBI Taxonomy" id="3138077"/>
    <lineage>
        <taxon>Bacteria</taxon>
        <taxon>Pseudomonadati</taxon>
        <taxon>Bacteroidota</taxon>
        <taxon>Flavobacteriia</taxon>
        <taxon>Flavobacteriales</taxon>
        <taxon>Flavobacteriaceae</taxon>
        <taxon>Flavobacterium</taxon>
    </lineage>
</organism>
<dbReference type="RefSeq" id="WP_373390185.1">
    <property type="nucleotide sequence ID" value="NZ_JBCFQK010000001.1"/>
</dbReference>
<comment type="caution">
    <text evidence="1">The sequence shown here is derived from an EMBL/GenBank/DDBJ whole genome shotgun (WGS) entry which is preliminary data.</text>
</comment>
<gene>
    <name evidence="1" type="ORF">AAGV33_01770</name>
</gene>
<accession>A0ABV4TIE4</accession>
<keyword evidence="2" id="KW-1185">Reference proteome</keyword>
<name>A0ABV4TIE4_9FLAO</name>
<sequence length="99" mass="11646">MIMDVKKAQEKIISSIKEELSLKDILQKPSSYRHSVWFIPSKARFLYDDTFRKYEIIEPLIESGELIFKGIENHQGEKMLRYTLALDGRKVPLKLNSME</sequence>
<dbReference type="EMBL" id="JBCFQK010000001">
    <property type="protein sequence ID" value="MFA9193117.1"/>
    <property type="molecule type" value="Genomic_DNA"/>
</dbReference>
<reference evidence="1 2" key="1">
    <citation type="submission" date="2024-04" db="EMBL/GenBank/DDBJ databases">
        <title>New Clade of Flavobacterium.</title>
        <authorList>
            <person name="Matos L."/>
            <person name="Proenca D.N."/>
            <person name="Fransisco R.M."/>
            <person name="Chung A.P."/>
            <person name="Maccario L."/>
            <person name="Sorensen S.J."/>
            <person name="Morais P.V."/>
        </authorList>
    </citation>
    <scope>NUCLEOTIDE SEQUENCE [LARGE SCALE GENOMIC DNA]</scope>
    <source>
        <strain evidence="1 2">FBOR7N2.3</strain>
    </source>
</reference>
<dbReference type="Proteomes" id="UP001574170">
    <property type="component" value="Unassembled WGS sequence"/>
</dbReference>
<protein>
    <submittedName>
        <fullName evidence="1">Uncharacterized protein</fullName>
    </submittedName>
</protein>
<proteinExistence type="predicted"/>